<name>A0A915HEQ5_ROMCU</name>
<organism evidence="1 2">
    <name type="scientific">Romanomermis culicivorax</name>
    <name type="common">Nematode worm</name>
    <dbReference type="NCBI Taxonomy" id="13658"/>
    <lineage>
        <taxon>Eukaryota</taxon>
        <taxon>Metazoa</taxon>
        <taxon>Ecdysozoa</taxon>
        <taxon>Nematoda</taxon>
        <taxon>Enoplea</taxon>
        <taxon>Dorylaimia</taxon>
        <taxon>Mermithida</taxon>
        <taxon>Mermithoidea</taxon>
        <taxon>Mermithidae</taxon>
        <taxon>Romanomermis</taxon>
    </lineage>
</organism>
<dbReference type="WBParaSite" id="nRc.2.0.1.t00542-RA">
    <property type="protein sequence ID" value="nRc.2.0.1.t00542-RA"/>
    <property type="gene ID" value="nRc.2.0.1.g00542"/>
</dbReference>
<dbReference type="AlphaFoldDB" id="A0A915HEQ5"/>
<evidence type="ECO:0000313" key="1">
    <source>
        <dbReference type="Proteomes" id="UP000887565"/>
    </source>
</evidence>
<accession>A0A915HEQ5</accession>
<sequence length="85" mass="9490">MGVNDMQLSEVWNAKYRTWTIVSHICTARNTSANTDWIFSIGGLNLQSMVHSVSITIVTDSFMAEPMIPCVHSSQEKNASKQSKQ</sequence>
<dbReference type="Proteomes" id="UP000887565">
    <property type="component" value="Unplaced"/>
</dbReference>
<protein>
    <submittedName>
        <fullName evidence="2">Uncharacterized protein</fullName>
    </submittedName>
</protein>
<evidence type="ECO:0000313" key="2">
    <source>
        <dbReference type="WBParaSite" id="nRc.2.0.1.t00542-RA"/>
    </source>
</evidence>
<keyword evidence="1" id="KW-1185">Reference proteome</keyword>
<proteinExistence type="predicted"/>
<reference evidence="2" key="1">
    <citation type="submission" date="2022-11" db="UniProtKB">
        <authorList>
            <consortium name="WormBaseParasite"/>
        </authorList>
    </citation>
    <scope>IDENTIFICATION</scope>
</reference>